<dbReference type="GO" id="GO:0005524">
    <property type="term" value="F:ATP binding"/>
    <property type="evidence" value="ECO:0007669"/>
    <property type="project" value="UniProtKB-UniRule"/>
</dbReference>
<feature type="binding site" evidence="11">
    <location>
        <position position="136"/>
    </location>
    <ligand>
        <name>ATP</name>
        <dbReference type="ChEBI" id="CHEBI:30616"/>
    </ligand>
</feature>
<keyword evidence="5 11" id="KW-0479">Metal-binding</keyword>
<dbReference type="GO" id="GO:0009229">
    <property type="term" value="P:thiamine diphosphate biosynthetic process"/>
    <property type="evidence" value="ECO:0007669"/>
    <property type="project" value="UniProtKB-UniRule"/>
</dbReference>
<protein>
    <recommendedName>
        <fullName evidence="11">Hydroxyethylthiazole kinase</fullName>
        <ecNumber evidence="11">2.7.1.50</ecNumber>
    </recommendedName>
    <alternativeName>
        <fullName evidence="11">4-methyl-5-beta-hydroxyethylthiazole kinase</fullName>
        <shortName evidence="11">TH kinase</shortName>
        <shortName evidence="11">Thz kinase</shortName>
    </alternativeName>
</protein>
<dbReference type="InterPro" id="IPR000417">
    <property type="entry name" value="Hyethyz_kinase"/>
</dbReference>
<evidence type="ECO:0000256" key="1">
    <source>
        <dbReference type="ARBA" id="ARBA00001771"/>
    </source>
</evidence>
<gene>
    <name evidence="11" type="primary">thiM</name>
    <name evidence="12" type="ORF">SAMN05445756_1044</name>
</gene>
<dbReference type="PRINTS" id="PR01099">
    <property type="entry name" value="HYETHTZKNASE"/>
</dbReference>
<dbReference type="EMBL" id="FYEZ01000001">
    <property type="protein sequence ID" value="SNC64107.1"/>
    <property type="molecule type" value="Genomic_DNA"/>
</dbReference>
<keyword evidence="7 11" id="KW-0418">Kinase</keyword>
<keyword evidence="13" id="KW-1185">Reference proteome</keyword>
<organism evidence="12 13">
    <name type="scientific">Kytococcus aerolatus</name>
    <dbReference type="NCBI Taxonomy" id="592308"/>
    <lineage>
        <taxon>Bacteria</taxon>
        <taxon>Bacillati</taxon>
        <taxon>Actinomycetota</taxon>
        <taxon>Actinomycetes</taxon>
        <taxon>Micrococcales</taxon>
        <taxon>Kytococcaceae</taxon>
        <taxon>Kytococcus</taxon>
    </lineage>
</organism>
<keyword evidence="4 11" id="KW-0808">Transferase</keyword>
<evidence type="ECO:0000256" key="8">
    <source>
        <dbReference type="ARBA" id="ARBA00022840"/>
    </source>
</evidence>
<keyword evidence="9 11" id="KW-0460">Magnesium</keyword>
<dbReference type="NCBIfam" id="NF006830">
    <property type="entry name" value="PRK09355.1"/>
    <property type="match status" value="1"/>
</dbReference>
<dbReference type="HAMAP" id="MF_00228">
    <property type="entry name" value="Thz_kinase"/>
    <property type="match status" value="1"/>
</dbReference>
<dbReference type="AlphaFoldDB" id="A0A212TDF5"/>
<evidence type="ECO:0000313" key="12">
    <source>
        <dbReference type="EMBL" id="SNC64107.1"/>
    </source>
</evidence>
<comment type="similarity">
    <text evidence="11">Belongs to the Thz kinase family.</text>
</comment>
<dbReference type="Pfam" id="PF02110">
    <property type="entry name" value="HK"/>
    <property type="match status" value="1"/>
</dbReference>
<dbReference type="OrthoDB" id="8909021at2"/>
<comment type="pathway">
    <text evidence="3 11">Cofactor biosynthesis; thiamine diphosphate biosynthesis; 4-methyl-5-(2-phosphoethyl)-thiazole from 5-(2-hydroxyethyl)-4-methylthiazole: step 1/1.</text>
</comment>
<keyword evidence="6 11" id="KW-0547">Nucleotide-binding</keyword>
<evidence type="ECO:0000256" key="4">
    <source>
        <dbReference type="ARBA" id="ARBA00022679"/>
    </source>
</evidence>
<dbReference type="UniPathway" id="UPA00060">
    <property type="reaction ID" value="UER00139"/>
</dbReference>
<evidence type="ECO:0000256" key="2">
    <source>
        <dbReference type="ARBA" id="ARBA00001946"/>
    </source>
</evidence>
<comment type="catalytic activity">
    <reaction evidence="1 11">
        <text>5-(2-hydroxyethyl)-4-methylthiazole + ATP = 4-methyl-5-(2-phosphooxyethyl)-thiazole + ADP + H(+)</text>
        <dbReference type="Rhea" id="RHEA:24212"/>
        <dbReference type="ChEBI" id="CHEBI:15378"/>
        <dbReference type="ChEBI" id="CHEBI:17957"/>
        <dbReference type="ChEBI" id="CHEBI:30616"/>
        <dbReference type="ChEBI" id="CHEBI:58296"/>
        <dbReference type="ChEBI" id="CHEBI:456216"/>
        <dbReference type="EC" id="2.7.1.50"/>
    </reaction>
</comment>
<dbReference type="GO" id="GO:0004417">
    <property type="term" value="F:hydroxyethylthiazole kinase activity"/>
    <property type="evidence" value="ECO:0007669"/>
    <property type="project" value="UniProtKB-UniRule"/>
</dbReference>
<name>A0A212TDF5_9MICO</name>
<evidence type="ECO:0000256" key="7">
    <source>
        <dbReference type="ARBA" id="ARBA00022777"/>
    </source>
</evidence>
<evidence type="ECO:0000313" key="13">
    <source>
        <dbReference type="Proteomes" id="UP000198122"/>
    </source>
</evidence>
<dbReference type="GO" id="GO:0009228">
    <property type="term" value="P:thiamine biosynthetic process"/>
    <property type="evidence" value="ECO:0007669"/>
    <property type="project" value="UniProtKB-KW"/>
</dbReference>
<dbReference type="SUPFAM" id="SSF53613">
    <property type="entry name" value="Ribokinase-like"/>
    <property type="match status" value="1"/>
</dbReference>
<evidence type="ECO:0000256" key="6">
    <source>
        <dbReference type="ARBA" id="ARBA00022741"/>
    </source>
</evidence>
<dbReference type="PIRSF" id="PIRSF000513">
    <property type="entry name" value="Thz_kinase"/>
    <property type="match status" value="1"/>
</dbReference>
<sequence length="277" mass="28212">MQHTHDAERRELPTHDLDADALADTWERLRTRAPLVQCLTNRVATALSANVLLAAGASPAMVDTPREARFFAGRADAVLVNLGTPTEESMQGIAEAVPGAVEAGTPWVLDPIGAGGLPWRSGIAQDLLGHRPTIIRGNASEVLGLGGGGGGRGADSTDRPESALPTARELAGRTGGAVAVSGEVDHLTDGERVVLLGHGHPWLTRVTGAGCALGALMAACSAVTEDPLLAAAAATAAYTLAAETSGATSCGPGSFVASLLDDLHLLEPEHLAGRVVL</sequence>
<evidence type="ECO:0000256" key="9">
    <source>
        <dbReference type="ARBA" id="ARBA00022842"/>
    </source>
</evidence>
<feature type="binding site" evidence="11">
    <location>
        <position position="61"/>
    </location>
    <ligand>
        <name>substrate</name>
    </ligand>
</feature>
<comment type="cofactor">
    <cofactor evidence="2 11">
        <name>Mg(2+)</name>
        <dbReference type="ChEBI" id="CHEBI:18420"/>
    </cofactor>
</comment>
<feature type="binding site" evidence="11">
    <location>
        <position position="208"/>
    </location>
    <ligand>
        <name>substrate</name>
    </ligand>
</feature>
<keyword evidence="10 11" id="KW-0784">Thiamine biosynthesis</keyword>
<dbReference type="InterPro" id="IPR029056">
    <property type="entry name" value="Ribokinase-like"/>
</dbReference>
<dbReference type="Gene3D" id="3.40.1190.20">
    <property type="match status" value="1"/>
</dbReference>
<evidence type="ECO:0000256" key="10">
    <source>
        <dbReference type="ARBA" id="ARBA00022977"/>
    </source>
</evidence>
<dbReference type="RefSeq" id="WP_088817946.1">
    <property type="nucleotide sequence ID" value="NZ_FYEZ01000001.1"/>
</dbReference>
<accession>A0A212TDF5</accession>
<dbReference type="EC" id="2.7.1.50" evidence="11"/>
<dbReference type="GO" id="GO:0000287">
    <property type="term" value="F:magnesium ion binding"/>
    <property type="evidence" value="ECO:0007669"/>
    <property type="project" value="UniProtKB-UniRule"/>
</dbReference>
<dbReference type="CDD" id="cd01170">
    <property type="entry name" value="THZ_kinase"/>
    <property type="match status" value="1"/>
</dbReference>
<evidence type="ECO:0000256" key="5">
    <source>
        <dbReference type="ARBA" id="ARBA00022723"/>
    </source>
</evidence>
<reference evidence="12 13" key="1">
    <citation type="submission" date="2017-06" db="EMBL/GenBank/DDBJ databases">
        <authorList>
            <person name="Kim H.J."/>
            <person name="Triplett B.A."/>
        </authorList>
    </citation>
    <scope>NUCLEOTIDE SEQUENCE [LARGE SCALE GENOMIC DNA]</scope>
    <source>
        <strain evidence="12 13">DSM 22179</strain>
    </source>
</reference>
<dbReference type="Proteomes" id="UP000198122">
    <property type="component" value="Unassembled WGS sequence"/>
</dbReference>
<evidence type="ECO:0000256" key="3">
    <source>
        <dbReference type="ARBA" id="ARBA00004868"/>
    </source>
</evidence>
<feature type="binding site" evidence="11">
    <location>
        <position position="181"/>
    </location>
    <ligand>
        <name>ATP</name>
        <dbReference type="ChEBI" id="CHEBI:30616"/>
    </ligand>
</feature>
<evidence type="ECO:0000256" key="11">
    <source>
        <dbReference type="HAMAP-Rule" id="MF_00228"/>
    </source>
</evidence>
<proteinExistence type="inferred from homology"/>
<keyword evidence="8 11" id="KW-0067">ATP-binding</keyword>
<comment type="function">
    <text evidence="11">Catalyzes the phosphorylation of the hydroxyl group of 4-methyl-5-beta-hydroxyethylthiazole (THZ).</text>
</comment>